<keyword evidence="5" id="KW-1185">Reference proteome</keyword>
<feature type="region of interest" description="Disordered" evidence="2">
    <location>
        <begin position="1"/>
        <end position="28"/>
    </location>
</feature>
<dbReference type="AlphaFoldDB" id="A0A4Q1JWF7"/>
<dbReference type="Gene3D" id="2.30.30.40">
    <property type="entry name" value="SH3 Domains"/>
    <property type="match status" value="1"/>
</dbReference>
<evidence type="ECO:0000256" key="2">
    <source>
        <dbReference type="SAM" id="MobiDB-lite"/>
    </source>
</evidence>
<evidence type="ECO:0000256" key="1">
    <source>
        <dbReference type="ARBA" id="ARBA00022443"/>
    </source>
</evidence>
<dbReference type="SMART" id="SM00326">
    <property type="entry name" value="SH3"/>
    <property type="match status" value="2"/>
</dbReference>
<name>A0A4Q1JWF7_9GAMM</name>
<dbReference type="EMBL" id="SAWZ01000003">
    <property type="protein sequence ID" value="RXR06641.1"/>
    <property type="molecule type" value="Genomic_DNA"/>
</dbReference>
<protein>
    <recommendedName>
        <fullName evidence="3">SH3 domain-containing protein</fullName>
    </recommendedName>
</protein>
<comment type="caution">
    <text evidence="4">The sequence shown here is derived from an EMBL/GenBank/DDBJ whole genome shotgun (WGS) entry which is preliminary data.</text>
</comment>
<dbReference type="Proteomes" id="UP000289784">
    <property type="component" value="Unassembled WGS sequence"/>
</dbReference>
<dbReference type="InterPro" id="IPR036028">
    <property type="entry name" value="SH3-like_dom_sf"/>
</dbReference>
<sequence length="179" mass="20556">MAQARRTRARLRIGQTPREPPCQRDPDDLEQDVVGKACRRLARPWRCGLRGRRRALMRRARVTVDHRPPDRAPIRVKRGDVVTLGERDTDWPDFIWTTLAQGLGGWIPLNVFDLDADTSASATAREDYDTRELAADAGQLITVEREHAGWWWAFDAQGRSGWIPARSIELIEEHQETRP</sequence>
<organism evidence="4 5">
    <name type="scientific">Pseudoxanthomonas composti</name>
    <dbReference type="NCBI Taxonomy" id="2137479"/>
    <lineage>
        <taxon>Bacteria</taxon>
        <taxon>Pseudomonadati</taxon>
        <taxon>Pseudomonadota</taxon>
        <taxon>Gammaproteobacteria</taxon>
        <taxon>Lysobacterales</taxon>
        <taxon>Lysobacteraceae</taxon>
        <taxon>Pseudoxanthomonas</taxon>
    </lineage>
</organism>
<dbReference type="CDD" id="cd00174">
    <property type="entry name" value="SH3"/>
    <property type="match status" value="1"/>
</dbReference>
<evidence type="ECO:0000313" key="4">
    <source>
        <dbReference type="EMBL" id="RXR06641.1"/>
    </source>
</evidence>
<feature type="domain" description="SH3" evidence="3">
    <location>
        <begin position="117"/>
        <end position="173"/>
    </location>
</feature>
<proteinExistence type="predicted"/>
<accession>A0A4Q1JWF7</accession>
<reference evidence="4 5" key="1">
    <citation type="submission" date="2019-01" db="EMBL/GenBank/DDBJ databases">
        <title>Pseudoxanthomonas composti sp. nov., isolated from compost.</title>
        <authorList>
            <person name="Yang G."/>
        </authorList>
    </citation>
    <scope>NUCLEOTIDE SEQUENCE [LARGE SCALE GENOMIC DNA]</scope>
    <source>
        <strain evidence="4 5">GSS15</strain>
    </source>
</reference>
<evidence type="ECO:0000313" key="5">
    <source>
        <dbReference type="Proteomes" id="UP000289784"/>
    </source>
</evidence>
<evidence type="ECO:0000259" key="3">
    <source>
        <dbReference type="PROSITE" id="PS50002"/>
    </source>
</evidence>
<dbReference type="PROSITE" id="PS50002">
    <property type="entry name" value="SH3"/>
    <property type="match status" value="1"/>
</dbReference>
<dbReference type="OrthoDB" id="1030757at2"/>
<dbReference type="SUPFAM" id="SSF50044">
    <property type="entry name" value="SH3-domain"/>
    <property type="match status" value="2"/>
</dbReference>
<keyword evidence="1" id="KW-0728">SH3 domain</keyword>
<dbReference type="InterPro" id="IPR001452">
    <property type="entry name" value="SH3_domain"/>
</dbReference>
<gene>
    <name evidence="4" type="ORF">EPA99_08385</name>
</gene>
<dbReference type="Pfam" id="PF07653">
    <property type="entry name" value="SH3_2"/>
    <property type="match status" value="2"/>
</dbReference>
<feature type="compositionally biased region" description="Basic residues" evidence="2">
    <location>
        <begin position="1"/>
        <end position="11"/>
    </location>
</feature>